<protein>
    <recommendedName>
        <fullName evidence="2">DUF5681 domain-containing protein</fullName>
    </recommendedName>
</protein>
<dbReference type="EMBL" id="LAZR01016734">
    <property type="protein sequence ID" value="KKM03222.1"/>
    <property type="molecule type" value="Genomic_DNA"/>
</dbReference>
<evidence type="ECO:0000256" key="1">
    <source>
        <dbReference type="SAM" id="MobiDB-lite"/>
    </source>
</evidence>
<proteinExistence type="predicted"/>
<dbReference type="InterPro" id="IPR043736">
    <property type="entry name" value="DUF5681"/>
</dbReference>
<feature type="region of interest" description="Disordered" evidence="1">
    <location>
        <begin position="1"/>
        <end position="34"/>
    </location>
</feature>
<gene>
    <name evidence="3" type="ORF">LCGC14_1776600</name>
</gene>
<reference evidence="3" key="1">
    <citation type="journal article" date="2015" name="Nature">
        <title>Complex archaea that bridge the gap between prokaryotes and eukaryotes.</title>
        <authorList>
            <person name="Spang A."/>
            <person name="Saw J.H."/>
            <person name="Jorgensen S.L."/>
            <person name="Zaremba-Niedzwiedzka K."/>
            <person name="Martijn J."/>
            <person name="Lind A.E."/>
            <person name="van Eijk R."/>
            <person name="Schleper C."/>
            <person name="Guy L."/>
            <person name="Ettema T.J."/>
        </authorList>
    </citation>
    <scope>NUCLEOTIDE SEQUENCE</scope>
</reference>
<comment type="caution">
    <text evidence="3">The sequence shown here is derived from an EMBL/GenBank/DDBJ whole genome shotgun (WGS) entry which is preliminary data.</text>
</comment>
<accession>A0A0F9HJ75</accession>
<evidence type="ECO:0000259" key="2">
    <source>
        <dbReference type="Pfam" id="PF18932"/>
    </source>
</evidence>
<name>A0A0F9HJ75_9ZZZZ</name>
<feature type="domain" description="DUF5681" evidence="2">
    <location>
        <begin position="19"/>
        <end position="51"/>
    </location>
</feature>
<dbReference type="AlphaFoldDB" id="A0A0F9HJ75"/>
<feature type="compositionally biased region" description="Basic residues" evidence="1">
    <location>
        <begin position="1"/>
        <end position="17"/>
    </location>
</feature>
<sequence>MKKDKKGRVVYKPKKGQPSRFPKGVSGNLKGRPKGSGNKLCLTSFVKAIKYVEEENEERFMISWLRSAWGDSAAMSEIANYMLPKLRSIEGLVTTFESSMDDDLAKKIQDELRERYK</sequence>
<organism evidence="3">
    <name type="scientific">marine sediment metagenome</name>
    <dbReference type="NCBI Taxonomy" id="412755"/>
    <lineage>
        <taxon>unclassified sequences</taxon>
        <taxon>metagenomes</taxon>
        <taxon>ecological metagenomes</taxon>
    </lineage>
</organism>
<dbReference type="Pfam" id="PF18932">
    <property type="entry name" value="DUF5681"/>
    <property type="match status" value="1"/>
</dbReference>
<evidence type="ECO:0000313" key="3">
    <source>
        <dbReference type="EMBL" id="KKM03222.1"/>
    </source>
</evidence>